<evidence type="ECO:0000256" key="1">
    <source>
        <dbReference type="SAM" id="Phobius"/>
    </source>
</evidence>
<feature type="transmembrane region" description="Helical" evidence="1">
    <location>
        <begin position="56"/>
        <end position="75"/>
    </location>
</feature>
<dbReference type="Proteomes" id="UP000250079">
    <property type="component" value="Chromosome"/>
</dbReference>
<protein>
    <recommendedName>
        <fullName evidence="2">YHYH domain-containing protein</fullName>
    </recommendedName>
</protein>
<organism evidence="3 4">
    <name type="scientific">Granulosicoccus antarcticus IMCC3135</name>
    <dbReference type="NCBI Taxonomy" id="1192854"/>
    <lineage>
        <taxon>Bacteria</taxon>
        <taxon>Pseudomonadati</taxon>
        <taxon>Pseudomonadota</taxon>
        <taxon>Gammaproteobacteria</taxon>
        <taxon>Chromatiales</taxon>
        <taxon>Granulosicoccaceae</taxon>
        <taxon>Granulosicoccus</taxon>
    </lineage>
</organism>
<dbReference type="Pfam" id="PF14240">
    <property type="entry name" value="YHYH"/>
    <property type="match status" value="1"/>
</dbReference>
<keyword evidence="1" id="KW-0812">Transmembrane</keyword>
<dbReference type="KEGG" id="gai:IMCC3135_15020"/>
<evidence type="ECO:0000313" key="4">
    <source>
        <dbReference type="Proteomes" id="UP000250079"/>
    </source>
</evidence>
<reference evidence="3 4" key="1">
    <citation type="submission" date="2016-12" db="EMBL/GenBank/DDBJ databases">
        <authorList>
            <person name="Song W.-J."/>
            <person name="Kurnit D.M."/>
        </authorList>
    </citation>
    <scope>NUCLEOTIDE SEQUENCE [LARGE SCALE GENOMIC DNA]</scope>
    <source>
        <strain evidence="3 4">IMCC3135</strain>
    </source>
</reference>
<evidence type="ECO:0000259" key="2">
    <source>
        <dbReference type="Pfam" id="PF14240"/>
    </source>
</evidence>
<name>A0A2Z2NTM5_9GAMM</name>
<keyword evidence="1" id="KW-1133">Transmembrane helix</keyword>
<feature type="transmembrane region" description="Helical" evidence="1">
    <location>
        <begin position="12"/>
        <end position="35"/>
    </location>
</feature>
<dbReference type="InterPro" id="IPR025924">
    <property type="entry name" value="YHYH_dom"/>
</dbReference>
<accession>A0A2Z2NTM5</accession>
<gene>
    <name evidence="3" type="ORF">IMCC3135_15020</name>
</gene>
<dbReference type="AlphaFoldDB" id="A0A2Z2NTM5"/>
<keyword evidence="4" id="KW-1185">Reference proteome</keyword>
<proteinExistence type="predicted"/>
<keyword evidence="1" id="KW-0472">Membrane</keyword>
<evidence type="ECO:0000313" key="3">
    <source>
        <dbReference type="EMBL" id="ASJ73088.1"/>
    </source>
</evidence>
<dbReference type="EMBL" id="CP018632">
    <property type="protein sequence ID" value="ASJ73088.1"/>
    <property type="molecule type" value="Genomic_DNA"/>
</dbReference>
<sequence length="384" mass="41139">MFLPVHTAVGNMFFEILMPLSYSLHFVCIFALYAMQTDSLPILRNRFMRLSRSPSLLGMLAFSALALGGCASSSVNSTDKATASVGMDISLFAEGAFTQEPEIVDCETAAGTTTTCYKLVTSGAPAGREPGPFCPRTITDGPDAGGAWFSKDGTGDLVDITGEFILRLSDYYGDEKWVLYDAKTNEVRYTATKEACLGAARPDVEEQYKQNCIECQLSYLDDDFSLTFLIPTTPIPAAETGRVRTAGIALDGTELSGPAPVDAILGAYTIAAFDDCGGHINVHQGYHYHASTGCTDTPDSNTEDGHAPLIGYASDGYGIYAMTDAEGNEESLDECRGISDDTRGYHYHAASPSENLFIGCLHGESVHPAIDRGTVLVSPTNTRQ</sequence>
<feature type="domain" description="YHYH" evidence="2">
    <location>
        <begin position="259"/>
        <end position="349"/>
    </location>
</feature>